<comment type="caution">
    <text evidence="10">The sequence shown here is derived from an EMBL/GenBank/DDBJ whole genome shotgun (WGS) entry which is preliminary data.</text>
</comment>
<dbReference type="Proteomes" id="UP001597369">
    <property type="component" value="Unassembled WGS sequence"/>
</dbReference>
<evidence type="ECO:0000256" key="5">
    <source>
        <dbReference type="ARBA" id="ARBA00022692"/>
    </source>
</evidence>
<evidence type="ECO:0000313" key="11">
    <source>
        <dbReference type="Proteomes" id="UP001597369"/>
    </source>
</evidence>
<organism evidence="10 11">
    <name type="scientific">Pontibacter silvestris</name>
    <dbReference type="NCBI Taxonomy" id="2305183"/>
    <lineage>
        <taxon>Bacteria</taxon>
        <taxon>Pseudomonadati</taxon>
        <taxon>Bacteroidota</taxon>
        <taxon>Cytophagia</taxon>
        <taxon>Cytophagales</taxon>
        <taxon>Hymenobacteraceae</taxon>
        <taxon>Pontibacter</taxon>
    </lineage>
</organism>
<keyword evidence="11" id="KW-1185">Reference proteome</keyword>
<keyword evidence="8 9" id="KW-0472">Membrane</keyword>
<protein>
    <submittedName>
        <fullName evidence="10">Glycosyltransferase family 39 protein</fullName>
        <ecNumber evidence="10">2.4.-.-</ecNumber>
    </submittedName>
</protein>
<evidence type="ECO:0000256" key="3">
    <source>
        <dbReference type="ARBA" id="ARBA00022676"/>
    </source>
</evidence>
<feature type="transmembrane region" description="Helical" evidence="9">
    <location>
        <begin position="107"/>
        <end position="125"/>
    </location>
</feature>
<dbReference type="EC" id="2.4.-.-" evidence="10"/>
<keyword evidence="4 10" id="KW-0808">Transferase</keyword>
<dbReference type="InterPro" id="IPR005599">
    <property type="entry name" value="GPI_mannosylTrfase"/>
</dbReference>
<dbReference type="RefSeq" id="WP_229960988.1">
    <property type="nucleotide sequence ID" value="NZ_JAJJWI010000009.1"/>
</dbReference>
<gene>
    <name evidence="10" type="ORF">ACFSKU_09990</name>
</gene>
<feature type="transmembrane region" description="Helical" evidence="9">
    <location>
        <begin position="304"/>
        <end position="320"/>
    </location>
</feature>
<keyword evidence="6" id="KW-0256">Endoplasmic reticulum</keyword>
<evidence type="ECO:0000256" key="7">
    <source>
        <dbReference type="ARBA" id="ARBA00022989"/>
    </source>
</evidence>
<feature type="transmembrane region" description="Helical" evidence="9">
    <location>
        <begin position="358"/>
        <end position="381"/>
    </location>
</feature>
<sequence length="540" mass="62350">MQITSDLSSEKAATPTPTKERYLISLPVILFIALIIRLLAAFFSKGFAFHDDHFDVITIAQGWLDGFPFWLYEDMPPRHSMFYVGIHYVLFNIMNSIGLPSPETKMTVARLLHGLYSLLIVYFGYKITDKLSTKANARLVGMMLALLWFMPFMSVRNLVEMVCIPPYMAGFYLMIKQENSKVAKRFFWAGALFAIAFVLRYHTVLLAGGAGLVLLYRKQWREILWFGLGFAVIATIIQGTIDIIFFDYPFHSVITYFLYNSENAYNYSTGPIYRFALTILGFLVPPVSLFLVFGYARTSKLSPLLFWAGLVFFIAHSLFPNKQERFILPLFPLIMILGVIGWQSFVKQSTFWQKRQKLLAGCWILFWSLNIIAALGMALTYTKKSRVAPLVYLSQKANMDALLLEFGNHSPKKPPLFYLGRSSAEYRDYKYDPDKKRVWDKYRAGTPLPEDFIMVYSLNGEKPVQELAREINDTKYKPDYLVMVGSDDMAERMERIHSVYPKLKLDHTITPSLYDQLLHFLNPRVHKDEQVSIYEILPTK</sequence>
<comment type="subcellular location">
    <subcellularLocation>
        <location evidence="1">Endomembrane system</location>
        <topology evidence="1">Multi-pass membrane protein</topology>
    </subcellularLocation>
    <subcellularLocation>
        <location evidence="2">Endoplasmic reticulum membrane</location>
    </subcellularLocation>
</comment>
<evidence type="ECO:0000256" key="1">
    <source>
        <dbReference type="ARBA" id="ARBA00004127"/>
    </source>
</evidence>
<evidence type="ECO:0000256" key="9">
    <source>
        <dbReference type="SAM" id="Phobius"/>
    </source>
</evidence>
<feature type="transmembrane region" description="Helical" evidence="9">
    <location>
        <begin position="272"/>
        <end position="292"/>
    </location>
</feature>
<evidence type="ECO:0000256" key="2">
    <source>
        <dbReference type="ARBA" id="ARBA00004586"/>
    </source>
</evidence>
<dbReference type="GO" id="GO:0016757">
    <property type="term" value="F:glycosyltransferase activity"/>
    <property type="evidence" value="ECO:0007669"/>
    <property type="project" value="UniProtKB-KW"/>
</dbReference>
<feature type="transmembrane region" description="Helical" evidence="9">
    <location>
        <begin position="21"/>
        <end position="43"/>
    </location>
</feature>
<name>A0ABW4WYC2_9BACT</name>
<dbReference type="PANTHER" id="PTHR22760">
    <property type="entry name" value="GLYCOSYLTRANSFERASE"/>
    <property type="match status" value="1"/>
</dbReference>
<evidence type="ECO:0000256" key="8">
    <source>
        <dbReference type="ARBA" id="ARBA00023136"/>
    </source>
</evidence>
<keyword evidence="7 9" id="KW-1133">Transmembrane helix</keyword>
<feature type="transmembrane region" description="Helical" evidence="9">
    <location>
        <begin position="187"/>
        <end position="216"/>
    </location>
</feature>
<dbReference type="EMBL" id="JBHUHV010000029">
    <property type="protein sequence ID" value="MFD2067213.1"/>
    <property type="molecule type" value="Genomic_DNA"/>
</dbReference>
<evidence type="ECO:0000256" key="6">
    <source>
        <dbReference type="ARBA" id="ARBA00022824"/>
    </source>
</evidence>
<evidence type="ECO:0000313" key="10">
    <source>
        <dbReference type="EMBL" id="MFD2067213.1"/>
    </source>
</evidence>
<dbReference type="Pfam" id="PF03901">
    <property type="entry name" value="Glyco_transf_22"/>
    <property type="match status" value="1"/>
</dbReference>
<accession>A0ABW4WYC2</accession>
<keyword evidence="3 10" id="KW-0328">Glycosyltransferase</keyword>
<keyword evidence="5 9" id="KW-0812">Transmembrane</keyword>
<feature type="transmembrane region" description="Helical" evidence="9">
    <location>
        <begin position="223"/>
        <end position="246"/>
    </location>
</feature>
<reference evidence="11" key="1">
    <citation type="journal article" date="2019" name="Int. J. Syst. Evol. Microbiol.">
        <title>The Global Catalogue of Microorganisms (GCM) 10K type strain sequencing project: providing services to taxonomists for standard genome sequencing and annotation.</title>
        <authorList>
            <consortium name="The Broad Institute Genomics Platform"/>
            <consortium name="The Broad Institute Genome Sequencing Center for Infectious Disease"/>
            <person name="Wu L."/>
            <person name="Ma J."/>
        </authorList>
    </citation>
    <scope>NUCLEOTIDE SEQUENCE [LARGE SCALE GENOMIC DNA]</scope>
    <source>
        <strain evidence="11">JCM 16545</strain>
    </source>
</reference>
<feature type="transmembrane region" description="Helical" evidence="9">
    <location>
        <begin position="131"/>
        <end position="150"/>
    </location>
</feature>
<evidence type="ECO:0000256" key="4">
    <source>
        <dbReference type="ARBA" id="ARBA00022679"/>
    </source>
</evidence>
<feature type="transmembrane region" description="Helical" evidence="9">
    <location>
        <begin position="326"/>
        <end position="346"/>
    </location>
</feature>
<proteinExistence type="predicted"/>